<dbReference type="InterPro" id="IPR043128">
    <property type="entry name" value="Rev_trsase/Diguanyl_cyclase"/>
</dbReference>
<comment type="caution">
    <text evidence="1">The sequence shown here is derived from an EMBL/GenBank/DDBJ whole genome shotgun (WGS) entry which is preliminary data.</text>
</comment>
<dbReference type="Pfam" id="PF00078">
    <property type="entry name" value="RVT_1"/>
    <property type="match status" value="1"/>
</dbReference>
<dbReference type="Gene3D" id="3.10.10.10">
    <property type="entry name" value="HIV Type 1 Reverse Transcriptase, subunit A, domain 1"/>
    <property type="match status" value="1"/>
</dbReference>
<organism evidence="1 2">
    <name type="scientific">Paramuricea clavata</name>
    <name type="common">Red gorgonian</name>
    <name type="synonym">Violescent sea-whip</name>
    <dbReference type="NCBI Taxonomy" id="317549"/>
    <lineage>
        <taxon>Eukaryota</taxon>
        <taxon>Metazoa</taxon>
        <taxon>Cnidaria</taxon>
        <taxon>Anthozoa</taxon>
        <taxon>Octocorallia</taxon>
        <taxon>Malacalcyonacea</taxon>
        <taxon>Plexauridae</taxon>
        <taxon>Paramuricea</taxon>
    </lineage>
</organism>
<feature type="non-terminal residue" evidence="1">
    <location>
        <position position="266"/>
    </location>
</feature>
<dbReference type="CDD" id="cd01647">
    <property type="entry name" value="RT_LTR"/>
    <property type="match status" value="1"/>
</dbReference>
<sequence length="266" mass="30494">MPGARYFSTLDARSGYWQIPLDKESSKLTTFNTPFGRFRFTRMPFGIRSAQEVFHKRVHEIFEDIRGVETDIDDILVWGRTLQEHDERLKATLERARECNLKFKLEKCHFRSTSVVYIGHKLTSEGIKPDPQKIEAIVNMPEPHDKKGVQRLLGMVNYVGKFVPNLSEITSPLRELLKNDVLWHWLERHASAFEKIKTILTNTEPGILTYYDVTKPVKLQVDTSKSGLGAVLTQSNMPVAYASRSLTPAETRYAQIEKKLLAVVFG</sequence>
<dbReference type="PANTHER" id="PTHR37984:SF8">
    <property type="entry name" value="CCHC-TYPE DOMAIN-CONTAINING PROTEIN"/>
    <property type="match status" value="1"/>
</dbReference>
<dbReference type="PROSITE" id="PS50878">
    <property type="entry name" value="RT_POL"/>
    <property type="match status" value="1"/>
</dbReference>
<evidence type="ECO:0000313" key="2">
    <source>
        <dbReference type="Proteomes" id="UP001152795"/>
    </source>
</evidence>
<dbReference type="InterPro" id="IPR041577">
    <property type="entry name" value="RT_RNaseH_2"/>
</dbReference>
<dbReference type="Proteomes" id="UP001152795">
    <property type="component" value="Unassembled WGS sequence"/>
</dbReference>
<dbReference type="InterPro" id="IPR000477">
    <property type="entry name" value="RT_dom"/>
</dbReference>
<accession>A0A6S7HYG7</accession>
<protein>
    <submittedName>
        <fullName evidence="1">Uncharacterized protein</fullName>
    </submittedName>
</protein>
<name>A0A6S7HYG7_PARCT</name>
<dbReference type="AlphaFoldDB" id="A0A6S7HYG7"/>
<dbReference type="Gene3D" id="3.30.70.270">
    <property type="match status" value="2"/>
</dbReference>
<dbReference type="SUPFAM" id="SSF56672">
    <property type="entry name" value="DNA/RNA polymerases"/>
    <property type="match status" value="1"/>
</dbReference>
<reference evidence="1" key="1">
    <citation type="submission" date="2020-04" db="EMBL/GenBank/DDBJ databases">
        <authorList>
            <person name="Alioto T."/>
            <person name="Alioto T."/>
            <person name="Gomez Garrido J."/>
        </authorList>
    </citation>
    <scope>NUCLEOTIDE SEQUENCE</scope>
    <source>
        <strain evidence="1">A484AB</strain>
    </source>
</reference>
<dbReference type="InterPro" id="IPR043502">
    <property type="entry name" value="DNA/RNA_pol_sf"/>
</dbReference>
<dbReference type="OrthoDB" id="5988199at2759"/>
<gene>
    <name evidence="1" type="ORF">PACLA_8A020583</name>
</gene>
<dbReference type="Gene3D" id="3.10.20.370">
    <property type="match status" value="1"/>
</dbReference>
<proteinExistence type="predicted"/>
<dbReference type="Pfam" id="PF17919">
    <property type="entry name" value="RT_RNaseH_2"/>
    <property type="match status" value="1"/>
</dbReference>
<dbReference type="InterPro" id="IPR050951">
    <property type="entry name" value="Retrovirus_Pol_polyprotein"/>
</dbReference>
<dbReference type="FunFam" id="3.30.70.270:FF:000026">
    <property type="entry name" value="Transposon Ty3-G Gag-Pol polyprotein"/>
    <property type="match status" value="1"/>
</dbReference>
<dbReference type="PANTHER" id="PTHR37984">
    <property type="entry name" value="PROTEIN CBG26694"/>
    <property type="match status" value="1"/>
</dbReference>
<dbReference type="EMBL" id="CACRXK020006565">
    <property type="protein sequence ID" value="CAB4009767.1"/>
    <property type="molecule type" value="Genomic_DNA"/>
</dbReference>
<evidence type="ECO:0000313" key="1">
    <source>
        <dbReference type="EMBL" id="CAB4009767.1"/>
    </source>
</evidence>
<keyword evidence="2" id="KW-1185">Reference proteome</keyword>